<feature type="compositionally biased region" description="Basic residues" evidence="6">
    <location>
        <begin position="1"/>
        <end position="16"/>
    </location>
</feature>
<dbReference type="EC" id="2.1.1.190" evidence="7"/>
<protein>
    <submittedName>
        <fullName evidence="7">23S rRNA (Uracil(1939)-C(5))-methyltransferase RlmD</fullName>
        <ecNumber evidence="7">2.1.1.190</ecNumber>
    </submittedName>
</protein>
<feature type="binding site" evidence="4">
    <location>
        <position position="308"/>
    </location>
    <ligand>
        <name>S-adenosyl-L-methionine</name>
        <dbReference type="ChEBI" id="CHEBI:59789"/>
    </ligand>
</feature>
<evidence type="ECO:0000256" key="4">
    <source>
        <dbReference type="PROSITE-ProRule" id="PRU01024"/>
    </source>
</evidence>
<dbReference type="PANTHER" id="PTHR11061:SF30">
    <property type="entry name" value="TRNA (URACIL(54)-C(5))-METHYLTRANSFERASE"/>
    <property type="match status" value="1"/>
</dbReference>
<dbReference type="Gene3D" id="2.40.50.140">
    <property type="entry name" value="Nucleic acid-binding proteins"/>
    <property type="match status" value="1"/>
</dbReference>
<dbReference type="SUPFAM" id="SSF53335">
    <property type="entry name" value="S-adenosyl-L-methionine-dependent methyltransferases"/>
    <property type="match status" value="1"/>
</dbReference>
<evidence type="ECO:0000256" key="6">
    <source>
        <dbReference type="SAM" id="MobiDB-lite"/>
    </source>
</evidence>
<feature type="active site" description="Nucleophile" evidence="4">
    <location>
        <position position="433"/>
    </location>
</feature>
<evidence type="ECO:0000256" key="1">
    <source>
        <dbReference type="ARBA" id="ARBA00022603"/>
    </source>
</evidence>
<dbReference type="PANTHER" id="PTHR11061">
    <property type="entry name" value="RNA M5U METHYLTRANSFERASE"/>
    <property type="match status" value="1"/>
</dbReference>
<evidence type="ECO:0000313" key="8">
    <source>
        <dbReference type="Proteomes" id="UP001596410"/>
    </source>
</evidence>
<dbReference type="Gene3D" id="2.40.50.1070">
    <property type="match status" value="1"/>
</dbReference>
<dbReference type="InterPro" id="IPR010280">
    <property type="entry name" value="U5_MeTrfase_fam"/>
</dbReference>
<feature type="active site" evidence="5">
    <location>
        <position position="433"/>
    </location>
</feature>
<keyword evidence="1 4" id="KW-0489">Methyltransferase</keyword>
<dbReference type="InterPro" id="IPR029063">
    <property type="entry name" value="SAM-dependent_MTases_sf"/>
</dbReference>
<dbReference type="InterPro" id="IPR030390">
    <property type="entry name" value="MeTrfase_TrmA_AS"/>
</dbReference>
<accession>A0ABW2ERY5</accession>
<dbReference type="PROSITE" id="PS01230">
    <property type="entry name" value="TRMA_1"/>
    <property type="match status" value="1"/>
</dbReference>
<comment type="similarity">
    <text evidence="4">Belongs to the class I-like SAM-binding methyltransferase superfamily. RNA M5U methyltransferase family.</text>
</comment>
<gene>
    <name evidence="7" type="primary">rlmD</name>
    <name evidence="7" type="ORF">ACFQIC_15435</name>
</gene>
<evidence type="ECO:0000256" key="5">
    <source>
        <dbReference type="PROSITE-ProRule" id="PRU10015"/>
    </source>
</evidence>
<dbReference type="NCBIfam" id="TIGR00479">
    <property type="entry name" value="rumA"/>
    <property type="match status" value="1"/>
</dbReference>
<evidence type="ECO:0000313" key="7">
    <source>
        <dbReference type="EMBL" id="MFC7063212.1"/>
    </source>
</evidence>
<evidence type="ECO:0000256" key="2">
    <source>
        <dbReference type="ARBA" id="ARBA00022679"/>
    </source>
</evidence>
<dbReference type="InterPro" id="IPR030391">
    <property type="entry name" value="MeTrfase_TrmA_CS"/>
</dbReference>
<dbReference type="GO" id="GO:0008168">
    <property type="term" value="F:methyltransferase activity"/>
    <property type="evidence" value="ECO:0007669"/>
    <property type="project" value="UniProtKB-KW"/>
</dbReference>
<dbReference type="Gene3D" id="3.40.50.150">
    <property type="entry name" value="Vaccinia Virus protein VP39"/>
    <property type="match status" value="1"/>
</dbReference>
<sequence>MSKQKNKTYKKSKNKHNRSEKPYEKQNSSQRVKKSVTAEVTCSGLTNEGKGIAQWKGKQLEVPHLLPGEKAEVTVFQKGRFVNAELKRVINPAKERVEPPCAYYYECGGCQLQHMSNQTQSRLKQQTIDGLMKPFGKPEPILTMDDPYNYRNKSHTTFGLNHKRQIIGGLYAQNTHEITPVDWCLIHDPKADEIVQTIKDYMKTSKMQPYNEDTGRGFLRHVLIKVGKVSEEIMVVLVAASSEFKGKKNFVKALRKAHPEITTMLLNVNKRDTSVVLGDQEYVLFGKGTITDTLCGLKFEISAKSFYQINPVQTEKLYGKAIEMAELTGEETVIDAYCGIGTIGLVASQKAGKVIGVEVNKDAVRDAIRNSKRNGVKNARFYQGDAGEFMIEMAKRGDKADVVIMDPPRSGSDEAFLSSVVQLQPKRIVYVSCNPETQVRDLKYLEKNGYDVEGIQPVDMFPQTMHVEAVTKLVLKEGTGS</sequence>
<keyword evidence="2 4" id="KW-0808">Transferase</keyword>
<dbReference type="PROSITE" id="PS01231">
    <property type="entry name" value="TRMA_2"/>
    <property type="match status" value="1"/>
</dbReference>
<reference evidence="8" key="1">
    <citation type="journal article" date="2019" name="Int. J. Syst. Evol. Microbiol.">
        <title>The Global Catalogue of Microorganisms (GCM) 10K type strain sequencing project: providing services to taxonomists for standard genome sequencing and annotation.</title>
        <authorList>
            <consortium name="The Broad Institute Genomics Platform"/>
            <consortium name="The Broad Institute Genome Sequencing Center for Infectious Disease"/>
            <person name="Wu L."/>
            <person name="Ma J."/>
        </authorList>
    </citation>
    <scope>NUCLEOTIDE SEQUENCE [LARGE SCALE GENOMIC DNA]</scope>
    <source>
        <strain evidence="8">CGMCC 4.1621</strain>
    </source>
</reference>
<dbReference type="PROSITE" id="PS51687">
    <property type="entry name" value="SAM_MT_RNA_M5U"/>
    <property type="match status" value="1"/>
</dbReference>
<dbReference type="CDD" id="cd02440">
    <property type="entry name" value="AdoMet_MTases"/>
    <property type="match status" value="1"/>
</dbReference>
<proteinExistence type="inferred from homology"/>
<organism evidence="7 8">
    <name type="scientific">Halobacillus seohaensis</name>
    <dbReference type="NCBI Taxonomy" id="447421"/>
    <lineage>
        <taxon>Bacteria</taxon>
        <taxon>Bacillati</taxon>
        <taxon>Bacillota</taxon>
        <taxon>Bacilli</taxon>
        <taxon>Bacillales</taxon>
        <taxon>Bacillaceae</taxon>
        <taxon>Halobacillus</taxon>
    </lineage>
</organism>
<keyword evidence="3 4" id="KW-0949">S-adenosyl-L-methionine</keyword>
<keyword evidence="8" id="KW-1185">Reference proteome</keyword>
<dbReference type="EMBL" id="JBHSZV010000040">
    <property type="protein sequence ID" value="MFC7063212.1"/>
    <property type="molecule type" value="Genomic_DNA"/>
</dbReference>
<dbReference type="Proteomes" id="UP001596410">
    <property type="component" value="Unassembled WGS sequence"/>
</dbReference>
<name>A0ABW2ERY5_9BACI</name>
<dbReference type="SUPFAM" id="SSF50249">
    <property type="entry name" value="Nucleic acid-binding proteins"/>
    <property type="match status" value="1"/>
</dbReference>
<comment type="caution">
    <text evidence="7">The sequence shown here is derived from an EMBL/GenBank/DDBJ whole genome shotgun (WGS) entry which is preliminary data.</text>
</comment>
<feature type="binding site" evidence="4">
    <location>
        <position position="406"/>
    </location>
    <ligand>
        <name>S-adenosyl-L-methionine</name>
        <dbReference type="ChEBI" id="CHEBI:59789"/>
    </ligand>
</feature>
<feature type="binding site" evidence="4">
    <location>
        <position position="358"/>
    </location>
    <ligand>
        <name>S-adenosyl-L-methionine</name>
        <dbReference type="ChEBI" id="CHEBI:59789"/>
    </ligand>
</feature>
<dbReference type="Pfam" id="PF05958">
    <property type="entry name" value="tRNA_U5-meth_tr"/>
    <property type="match status" value="1"/>
</dbReference>
<dbReference type="GO" id="GO:0032259">
    <property type="term" value="P:methylation"/>
    <property type="evidence" value="ECO:0007669"/>
    <property type="project" value="UniProtKB-KW"/>
</dbReference>
<dbReference type="RefSeq" id="WP_204710094.1">
    <property type="nucleotide sequence ID" value="NZ_JBHSZV010000040.1"/>
</dbReference>
<evidence type="ECO:0000256" key="3">
    <source>
        <dbReference type="ARBA" id="ARBA00022691"/>
    </source>
</evidence>
<feature type="region of interest" description="Disordered" evidence="6">
    <location>
        <begin position="1"/>
        <end position="34"/>
    </location>
</feature>
<dbReference type="InterPro" id="IPR012340">
    <property type="entry name" value="NA-bd_OB-fold"/>
</dbReference>
<feature type="binding site" evidence="4">
    <location>
        <position position="337"/>
    </location>
    <ligand>
        <name>S-adenosyl-L-methionine</name>
        <dbReference type="ChEBI" id="CHEBI:59789"/>
    </ligand>
</feature>